<evidence type="ECO:0000259" key="2">
    <source>
        <dbReference type="Pfam" id="PF13406"/>
    </source>
</evidence>
<dbReference type="STRING" id="1618332.UT15_C0003G0044"/>
<proteinExistence type="predicted"/>
<name>A0A0G0NYE5_9BACT</name>
<evidence type="ECO:0000313" key="3">
    <source>
        <dbReference type="EMBL" id="KKQ90869.1"/>
    </source>
</evidence>
<dbReference type="GO" id="GO:0008933">
    <property type="term" value="F:peptidoglycan lytic transglycosylase activity"/>
    <property type="evidence" value="ECO:0007669"/>
    <property type="project" value="TreeGrafter"/>
</dbReference>
<dbReference type="SUPFAM" id="SSF53955">
    <property type="entry name" value="Lysozyme-like"/>
    <property type="match status" value="1"/>
</dbReference>
<dbReference type="InterPro" id="IPR031304">
    <property type="entry name" value="SLT_2"/>
</dbReference>
<evidence type="ECO:0000313" key="4">
    <source>
        <dbReference type="Proteomes" id="UP000033862"/>
    </source>
</evidence>
<dbReference type="Proteomes" id="UP000033862">
    <property type="component" value="Unassembled WGS sequence"/>
</dbReference>
<dbReference type="InterPro" id="IPR023346">
    <property type="entry name" value="Lysozyme-like_dom_sf"/>
</dbReference>
<accession>A0A0G0NYE5</accession>
<dbReference type="Pfam" id="PF13406">
    <property type="entry name" value="SLT_2"/>
    <property type="match status" value="1"/>
</dbReference>
<dbReference type="CDD" id="cd13399">
    <property type="entry name" value="Slt35-like"/>
    <property type="match status" value="1"/>
</dbReference>
<gene>
    <name evidence="3" type="ORF">UT15_C0003G0044</name>
</gene>
<organism evidence="3 4">
    <name type="scientific">Berkelbacteria bacterium GW2011_GWA1_39_10</name>
    <dbReference type="NCBI Taxonomy" id="1618332"/>
    <lineage>
        <taxon>Bacteria</taxon>
        <taxon>Candidatus Berkelbacteria</taxon>
    </lineage>
</organism>
<dbReference type="GO" id="GO:0009253">
    <property type="term" value="P:peptidoglycan catabolic process"/>
    <property type="evidence" value="ECO:0007669"/>
    <property type="project" value="TreeGrafter"/>
</dbReference>
<dbReference type="EMBL" id="LBVS01000003">
    <property type="protein sequence ID" value="KKQ90869.1"/>
    <property type="molecule type" value="Genomic_DNA"/>
</dbReference>
<reference evidence="3 4" key="1">
    <citation type="journal article" date="2015" name="Nature">
        <title>rRNA introns, odd ribosomes, and small enigmatic genomes across a large radiation of phyla.</title>
        <authorList>
            <person name="Brown C.T."/>
            <person name="Hug L.A."/>
            <person name="Thomas B.C."/>
            <person name="Sharon I."/>
            <person name="Castelle C.J."/>
            <person name="Singh A."/>
            <person name="Wilkins M.J."/>
            <person name="Williams K.H."/>
            <person name="Banfield J.F."/>
        </authorList>
    </citation>
    <scope>NUCLEOTIDE SEQUENCE [LARGE SCALE GENOMIC DNA]</scope>
</reference>
<keyword evidence="1" id="KW-1133">Transmembrane helix</keyword>
<dbReference type="Gene3D" id="1.10.530.10">
    <property type="match status" value="1"/>
</dbReference>
<sequence>MFTLIRSTYIRLTYGLTLNKFWNTSEYFKNLIQDNYQKISAVSMAIKLIMVLVILALTPMDTIKAKRETYKTAVKLDTTNPFVLRSDNRQVAIAVGQANVDKNSKKATGQIAYAGRIETVSGVENFIGLYKDAASRYGIPWQVLAAVHYVETGASGSTDRSSYAGAQGPMQFMPGTWRAYGVDGNNDGVTDANDVNDAVYGAANLLAASGAAEGNVDGALFNYNHSQSYVNKVKEVASSIQ</sequence>
<dbReference type="PANTHER" id="PTHR30163">
    <property type="entry name" value="MEMBRANE-BOUND LYTIC MUREIN TRANSGLYCOSYLASE B"/>
    <property type="match status" value="1"/>
</dbReference>
<dbReference type="AlphaFoldDB" id="A0A0G0NYE5"/>
<keyword evidence="1" id="KW-0472">Membrane</keyword>
<evidence type="ECO:0000256" key="1">
    <source>
        <dbReference type="SAM" id="Phobius"/>
    </source>
</evidence>
<dbReference type="InterPro" id="IPR043426">
    <property type="entry name" value="MltB-like"/>
</dbReference>
<protein>
    <submittedName>
        <fullName evidence="3">NLP/P60 protein</fullName>
    </submittedName>
</protein>
<comment type="caution">
    <text evidence="3">The sequence shown here is derived from an EMBL/GenBank/DDBJ whole genome shotgun (WGS) entry which is preliminary data.</text>
</comment>
<feature type="transmembrane region" description="Helical" evidence="1">
    <location>
        <begin position="39"/>
        <end position="57"/>
    </location>
</feature>
<keyword evidence="1" id="KW-0812">Transmembrane</keyword>
<dbReference type="PANTHER" id="PTHR30163:SF8">
    <property type="entry name" value="LYTIC MUREIN TRANSGLYCOSYLASE"/>
    <property type="match status" value="1"/>
</dbReference>
<feature type="domain" description="Transglycosylase SLT" evidence="2">
    <location>
        <begin position="160"/>
        <end position="214"/>
    </location>
</feature>